<keyword evidence="1" id="KW-0227">DNA damage</keyword>
<name>A0A9R1X2S1_LACSA</name>
<keyword evidence="2" id="KW-1133">Transmembrane helix</keyword>
<dbReference type="PANTHER" id="PTHR10492:SF92">
    <property type="entry name" value="ATP-DEPENDENT DNA HELICASE"/>
    <property type="match status" value="1"/>
</dbReference>
<dbReference type="GO" id="GO:0043139">
    <property type="term" value="F:5'-3' DNA helicase activity"/>
    <property type="evidence" value="ECO:0007669"/>
    <property type="project" value="UniProtKB-EC"/>
</dbReference>
<feature type="domain" description="DNA helicase Pif1-like 2B" evidence="5">
    <location>
        <begin position="1356"/>
        <end position="1398"/>
    </location>
</feature>
<evidence type="ECO:0000259" key="4">
    <source>
        <dbReference type="Pfam" id="PF14214"/>
    </source>
</evidence>
<evidence type="ECO:0000313" key="6">
    <source>
        <dbReference type="EMBL" id="KAJ0196269.1"/>
    </source>
</evidence>
<reference evidence="6 7" key="1">
    <citation type="journal article" date="2017" name="Nat. Commun.">
        <title>Genome assembly with in vitro proximity ligation data and whole-genome triplication in lettuce.</title>
        <authorList>
            <person name="Reyes-Chin-Wo S."/>
            <person name="Wang Z."/>
            <person name="Yang X."/>
            <person name="Kozik A."/>
            <person name="Arikit S."/>
            <person name="Song C."/>
            <person name="Xia L."/>
            <person name="Froenicke L."/>
            <person name="Lavelle D.O."/>
            <person name="Truco M.J."/>
            <person name="Xia R."/>
            <person name="Zhu S."/>
            <person name="Xu C."/>
            <person name="Xu H."/>
            <person name="Xu X."/>
            <person name="Cox K."/>
            <person name="Korf I."/>
            <person name="Meyers B.C."/>
            <person name="Michelmore R.W."/>
        </authorList>
    </citation>
    <scope>NUCLEOTIDE SEQUENCE [LARGE SCALE GENOMIC DNA]</scope>
    <source>
        <strain evidence="7">cv. Salinas</strain>
        <tissue evidence="6">Seedlings</tissue>
    </source>
</reference>
<evidence type="ECO:0000259" key="5">
    <source>
        <dbReference type="Pfam" id="PF21530"/>
    </source>
</evidence>
<accession>A0A9R1X2S1</accession>
<keyword evidence="2" id="KW-0812">Transmembrane</keyword>
<keyword evidence="2" id="KW-0472">Membrane</keyword>
<dbReference type="EC" id="5.6.2.3" evidence="1"/>
<gene>
    <name evidence="6" type="ORF">LSAT_V11C700356430</name>
</gene>
<dbReference type="InterPro" id="IPR027417">
    <property type="entry name" value="P-loop_NTPase"/>
</dbReference>
<dbReference type="GO" id="GO:0000723">
    <property type="term" value="P:telomere maintenance"/>
    <property type="evidence" value="ECO:0007669"/>
    <property type="project" value="InterPro"/>
</dbReference>
<proteinExistence type="inferred from homology"/>
<dbReference type="Pfam" id="PF05970">
    <property type="entry name" value="PIF1"/>
    <property type="match status" value="1"/>
</dbReference>
<keyword evidence="1" id="KW-0347">Helicase</keyword>
<dbReference type="SUPFAM" id="SSF52540">
    <property type="entry name" value="P-loop containing nucleoside triphosphate hydrolases"/>
    <property type="match status" value="2"/>
</dbReference>
<dbReference type="GO" id="GO:0006310">
    <property type="term" value="P:DNA recombination"/>
    <property type="evidence" value="ECO:0007669"/>
    <property type="project" value="UniProtKB-KW"/>
</dbReference>
<dbReference type="InterPro" id="IPR049163">
    <property type="entry name" value="Pif1-like_2B_dom"/>
</dbReference>
<organism evidence="6 7">
    <name type="scientific">Lactuca sativa</name>
    <name type="common">Garden lettuce</name>
    <dbReference type="NCBI Taxonomy" id="4236"/>
    <lineage>
        <taxon>Eukaryota</taxon>
        <taxon>Viridiplantae</taxon>
        <taxon>Streptophyta</taxon>
        <taxon>Embryophyta</taxon>
        <taxon>Tracheophyta</taxon>
        <taxon>Spermatophyta</taxon>
        <taxon>Magnoliopsida</taxon>
        <taxon>eudicotyledons</taxon>
        <taxon>Gunneridae</taxon>
        <taxon>Pentapetalae</taxon>
        <taxon>asterids</taxon>
        <taxon>campanulids</taxon>
        <taxon>Asterales</taxon>
        <taxon>Asteraceae</taxon>
        <taxon>Cichorioideae</taxon>
        <taxon>Cichorieae</taxon>
        <taxon>Lactucinae</taxon>
        <taxon>Lactuca</taxon>
    </lineage>
</organism>
<keyword evidence="1" id="KW-0234">DNA repair</keyword>
<dbReference type="Proteomes" id="UP000235145">
    <property type="component" value="Unassembled WGS sequence"/>
</dbReference>
<feature type="transmembrane region" description="Helical" evidence="2">
    <location>
        <begin position="45"/>
        <end position="63"/>
    </location>
</feature>
<keyword evidence="7" id="KW-1185">Reference proteome</keyword>
<dbReference type="EMBL" id="NBSK02000007">
    <property type="protein sequence ID" value="KAJ0196269.1"/>
    <property type="molecule type" value="Genomic_DNA"/>
</dbReference>
<dbReference type="Pfam" id="PF21530">
    <property type="entry name" value="Pif1_2B_dom"/>
    <property type="match status" value="1"/>
</dbReference>
<dbReference type="PANTHER" id="PTHR10492">
    <property type="match status" value="1"/>
</dbReference>
<keyword evidence="1" id="KW-0378">Hydrolase</keyword>
<dbReference type="FunFam" id="3.40.50.300:FF:002884">
    <property type="entry name" value="ATP-dependent DNA helicase"/>
    <property type="match status" value="1"/>
</dbReference>
<evidence type="ECO:0000313" key="7">
    <source>
        <dbReference type="Proteomes" id="UP000235145"/>
    </source>
</evidence>
<comment type="catalytic activity">
    <reaction evidence="1">
        <text>ATP + H2O = ADP + phosphate + H(+)</text>
        <dbReference type="Rhea" id="RHEA:13065"/>
        <dbReference type="ChEBI" id="CHEBI:15377"/>
        <dbReference type="ChEBI" id="CHEBI:15378"/>
        <dbReference type="ChEBI" id="CHEBI:30616"/>
        <dbReference type="ChEBI" id="CHEBI:43474"/>
        <dbReference type="ChEBI" id="CHEBI:456216"/>
        <dbReference type="EC" id="5.6.2.3"/>
    </reaction>
</comment>
<sequence>MEIVHGKAVGERISAQVPLAEAALINGVAKTASGFLKEVTSSISFVYGLLSFEVFIILFFTLVKNTEDVRLSTEYRRKAILKWIKNSGRLEKIVEKLDMVACTLGFKKQYRKEAIIKWKRKRLKSIGNRQFSSTKTVARTLLPPPMNMTKGKHLLRQVILSADILPDVLCCSYCGAMKFYSETSNFCCLEGRIVLSTNELPSMMQNLLTSTSDLAKSFRTYIRTYNNHFAFTSFGVRADNDLSKRNMGIYTFRVQGQVYHFLNDLQPDEKSAKNLQLYFHDTENEIENRFMSSPRLSKELIAICMAYLQQNPYARFFSNLRDVPCFAEYKIILKTIPGQDQRVYNKPDVSQVAALWVEGEDNGEQGQRNIEVKTHSDQSRTVQYYYGCYDPLQYPLMFPFRELGWHQHIPKKTASQRMKGGKVISEAETLISPWAATNVDELLDMEESVLGRNLETSKCIRRNDKSCLLLFGRLLQQYIVDNYVKLETQRLAFYRTQQQELRQEFLQGVVDAMASGETNASSIGKRVILPANFIGGPRNMRRRYIDAMALVQKFGKPDIFLTLTCNPNWPEIKQHLMPHEETQNRADLIVRVVAYTYVVEFQKRGLPHAHFLLILAPHYKMHHTEEYDEIVCAEIPDKNANPHLFRMVVKHMFHGPCGSLNPDNVCMKKMGTCKNFYPKDFSSQTTQGNDAYPSYRRRDNGVKVMVRGAELDNRWIVPYNPYLLCKFDCHVNIEICSTIKAVKYIYKYICKGCDKISFVVSSKDDDESINEIDRFQAGRWISPPEGAWRIFRFSMGEIKPAVIHLPHHLENFQPITFKKRERLKNIVENADKRKTMLTEFFVKNKTDRFAQSLNLTYVQFPDHFVWKSNKKVWVPRQQDNSIGRIVVAHPSEGERYYLRMLLLKIRCPKSYEDLKVFNGVQVATFRESALVHGYLIDDNSQQLCLQEASVFNMPYELRRLFATLLVYTTPNNPRQLWVSFEDSMLEDLIQCDQYTRKEATRCAFQQVNAFLQSIGRQLNEFDVLPPDFSYDDLEDERREIRAEKSIVVCEADLQAIHNLNEKQKVAFDKIIGAVDCKKSGAFFVDGPGGTGKTFLYRALLAKIRSAGQIALATATSGIAASLLPGGRTAHSRFKIPLDLSDGMHCRISKQCSLANLIKSSKLIIWDEAPMAKRSAIEALDGLLQDLMDSSEIFGGKVVVLGGDFRQTLPVVRKGSKSETIAACLTNSFLWPSLCVLQLEQNMRALLDPKFTEFLLRLGDGEESSEHDDVVTIPAAMIIESNNQKDALNLLIEYVYPSIYGKSSNVPSSFNRAILTTKNAFVSEINDVLIQKFPGEEIEYNSFDETVDVNDQGHYEDLLHSLTPNGMPPHRLVLKKNAPIILLRNMNPTEGLCNGTRLFCKDFNRNVIRAEIAFGDFAGKEVFIHRIPLQPPTGKEYTVPFKRIQFPIRLCFAMTINKAQGQTLDFVGVYLKEPVFSHGQLYVALSRAKRIENVKVLINHPLYSSDTNKTKNIVYQEVLQYAKHVHVLMDMGSFKGFVGQM</sequence>
<dbReference type="Pfam" id="PF14214">
    <property type="entry name" value="Helitron_like_N"/>
    <property type="match status" value="1"/>
</dbReference>
<evidence type="ECO:0000259" key="3">
    <source>
        <dbReference type="Pfam" id="PF05970"/>
    </source>
</evidence>
<dbReference type="CDD" id="cd18809">
    <property type="entry name" value="SF1_C_RecD"/>
    <property type="match status" value="1"/>
</dbReference>
<dbReference type="GO" id="GO:0005524">
    <property type="term" value="F:ATP binding"/>
    <property type="evidence" value="ECO:0007669"/>
    <property type="project" value="UniProtKB-KW"/>
</dbReference>
<dbReference type="GO" id="GO:0016787">
    <property type="term" value="F:hydrolase activity"/>
    <property type="evidence" value="ECO:0007669"/>
    <property type="project" value="UniProtKB-KW"/>
</dbReference>
<evidence type="ECO:0000256" key="2">
    <source>
        <dbReference type="SAM" id="Phobius"/>
    </source>
</evidence>
<dbReference type="InterPro" id="IPR010285">
    <property type="entry name" value="DNA_helicase_pif1-like_DEAD"/>
</dbReference>
<feature type="domain" description="DNA helicase Pif1-like DEAD-box helicase" evidence="3">
    <location>
        <begin position="1059"/>
        <end position="1266"/>
    </location>
</feature>
<evidence type="ECO:0000256" key="1">
    <source>
        <dbReference type="RuleBase" id="RU363044"/>
    </source>
</evidence>
<keyword evidence="1" id="KW-0067">ATP-binding</keyword>
<keyword evidence="1" id="KW-0547">Nucleotide-binding</keyword>
<comment type="cofactor">
    <cofactor evidence="1">
        <name>Mg(2+)</name>
        <dbReference type="ChEBI" id="CHEBI:18420"/>
    </cofactor>
</comment>
<comment type="similarity">
    <text evidence="1">Belongs to the helicase family.</text>
</comment>
<feature type="domain" description="Helitron helicase-like" evidence="4">
    <location>
        <begin position="461"/>
        <end position="592"/>
    </location>
</feature>
<dbReference type="GO" id="GO:0006281">
    <property type="term" value="P:DNA repair"/>
    <property type="evidence" value="ECO:0007669"/>
    <property type="project" value="UniProtKB-KW"/>
</dbReference>
<protein>
    <recommendedName>
        <fullName evidence="1">ATP-dependent DNA helicase</fullName>
        <ecNumber evidence="1">5.6.2.3</ecNumber>
    </recommendedName>
</protein>
<dbReference type="InterPro" id="IPR025476">
    <property type="entry name" value="Helitron_helicase-like"/>
</dbReference>
<dbReference type="Gene3D" id="3.40.50.300">
    <property type="entry name" value="P-loop containing nucleotide triphosphate hydrolases"/>
    <property type="match status" value="1"/>
</dbReference>
<comment type="caution">
    <text evidence="6">The sequence shown here is derived from an EMBL/GenBank/DDBJ whole genome shotgun (WGS) entry which is preliminary data.</text>
</comment>
<keyword evidence="1" id="KW-0233">DNA recombination</keyword>